<dbReference type="PANTHER" id="PTHR46972:SF1">
    <property type="entry name" value="FAD DEPENDENT OXIDOREDUCTASE DOMAIN-CONTAINING PROTEIN"/>
    <property type="match status" value="1"/>
</dbReference>
<feature type="domain" description="FAD-binding" evidence="5">
    <location>
        <begin position="8"/>
        <end position="336"/>
    </location>
</feature>
<sequence length="404" mass="44814">MAVGTPKIAIIGSGVSGLALACFLHQNGIPYIVYEAEEHLTSRKQGGPVNVHYETGERVLRALGLFEKYKTSTYTSGCEVNSIGDRHGKLLLHHSEDGGNSYPGSDAPLVDRVELRRLLLGAIPANTVHWGSKVKTIMVVEDNTYDLTFSNGSSATGFHLIVGADGAWSKVRSLLTDVTPTYTGLAYLETEIQDLQKASTEILGLIQRGSYYYLDPGNNLVVQRDGDRTIWIYPIVTKPEEWFKNPPLDLKDVAETKKRFVEEDWKDWSDELKNIIINSDTEFTPRGFYTLPIGHKWEHRAGVTLVGDAAHLMTPHGGMGANLALMDGYDLGEVIVQTARQYHWETGAKFVHGGGLSRAVKRYEDTMFPRAELYATRTARNRGFFHSENAAATFAGLTKDKESF</sequence>
<evidence type="ECO:0000256" key="3">
    <source>
        <dbReference type="ARBA" id="ARBA00023002"/>
    </source>
</evidence>
<dbReference type="PANTHER" id="PTHR46972">
    <property type="entry name" value="MONOOXYGENASE ASQM-RELATED"/>
    <property type="match status" value="1"/>
</dbReference>
<keyword evidence="1" id="KW-0285">Flavoprotein</keyword>
<keyword evidence="7" id="KW-1185">Reference proteome</keyword>
<dbReference type="GO" id="GO:0071949">
    <property type="term" value="F:FAD binding"/>
    <property type="evidence" value="ECO:0007669"/>
    <property type="project" value="InterPro"/>
</dbReference>
<protein>
    <submittedName>
        <fullName evidence="6">FAD/NAD(P)-binding domain-containing protein</fullName>
    </submittedName>
</protein>
<dbReference type="Gene3D" id="3.50.50.60">
    <property type="entry name" value="FAD/NAD(P)-binding domain"/>
    <property type="match status" value="1"/>
</dbReference>
<keyword evidence="3" id="KW-0560">Oxidoreductase</keyword>
<dbReference type="EMBL" id="KZ613946">
    <property type="protein sequence ID" value="PMD39521.1"/>
    <property type="molecule type" value="Genomic_DNA"/>
</dbReference>
<dbReference type="InterPro" id="IPR002938">
    <property type="entry name" value="FAD-bd"/>
</dbReference>
<keyword evidence="2" id="KW-0274">FAD</keyword>
<proteinExistence type="predicted"/>
<dbReference type="OrthoDB" id="47494at2759"/>
<dbReference type="PRINTS" id="PR00420">
    <property type="entry name" value="RNGMNOXGNASE"/>
</dbReference>
<organism evidence="6 7">
    <name type="scientific">Hyaloscypha variabilis (strain UAMH 11265 / GT02V1 / F)</name>
    <name type="common">Meliniomyces variabilis</name>
    <dbReference type="NCBI Taxonomy" id="1149755"/>
    <lineage>
        <taxon>Eukaryota</taxon>
        <taxon>Fungi</taxon>
        <taxon>Dikarya</taxon>
        <taxon>Ascomycota</taxon>
        <taxon>Pezizomycotina</taxon>
        <taxon>Leotiomycetes</taxon>
        <taxon>Helotiales</taxon>
        <taxon>Hyaloscyphaceae</taxon>
        <taxon>Hyaloscypha</taxon>
        <taxon>Hyaloscypha variabilis</taxon>
    </lineage>
</organism>
<evidence type="ECO:0000259" key="5">
    <source>
        <dbReference type="Pfam" id="PF01494"/>
    </source>
</evidence>
<evidence type="ECO:0000313" key="6">
    <source>
        <dbReference type="EMBL" id="PMD39521.1"/>
    </source>
</evidence>
<dbReference type="InterPro" id="IPR036188">
    <property type="entry name" value="FAD/NAD-bd_sf"/>
</dbReference>
<dbReference type="PROSITE" id="PS51257">
    <property type="entry name" value="PROKAR_LIPOPROTEIN"/>
    <property type="match status" value="1"/>
</dbReference>
<dbReference type="STRING" id="1149755.A0A2J6RLX4"/>
<evidence type="ECO:0000256" key="1">
    <source>
        <dbReference type="ARBA" id="ARBA00022630"/>
    </source>
</evidence>
<name>A0A2J6RLX4_HYAVF</name>
<dbReference type="GO" id="GO:0004497">
    <property type="term" value="F:monooxygenase activity"/>
    <property type="evidence" value="ECO:0007669"/>
    <property type="project" value="UniProtKB-KW"/>
</dbReference>
<dbReference type="Pfam" id="PF01494">
    <property type="entry name" value="FAD_binding_3"/>
    <property type="match status" value="1"/>
</dbReference>
<reference evidence="6 7" key="1">
    <citation type="submission" date="2016-04" db="EMBL/GenBank/DDBJ databases">
        <title>A degradative enzymes factory behind the ericoid mycorrhizal symbiosis.</title>
        <authorList>
            <consortium name="DOE Joint Genome Institute"/>
            <person name="Martino E."/>
            <person name="Morin E."/>
            <person name="Grelet G."/>
            <person name="Kuo A."/>
            <person name="Kohler A."/>
            <person name="Daghino S."/>
            <person name="Barry K."/>
            <person name="Choi C."/>
            <person name="Cichocki N."/>
            <person name="Clum A."/>
            <person name="Copeland A."/>
            <person name="Hainaut M."/>
            <person name="Haridas S."/>
            <person name="Labutti K."/>
            <person name="Lindquist E."/>
            <person name="Lipzen A."/>
            <person name="Khouja H.-R."/>
            <person name="Murat C."/>
            <person name="Ohm R."/>
            <person name="Olson A."/>
            <person name="Spatafora J."/>
            <person name="Veneault-Fourrey C."/>
            <person name="Henrissat B."/>
            <person name="Grigoriev I."/>
            <person name="Martin F."/>
            <person name="Perotto S."/>
        </authorList>
    </citation>
    <scope>NUCLEOTIDE SEQUENCE [LARGE SCALE GENOMIC DNA]</scope>
    <source>
        <strain evidence="6 7">F</strain>
    </source>
</reference>
<gene>
    <name evidence="6" type="ORF">L207DRAFT_596049</name>
</gene>
<dbReference type="AlphaFoldDB" id="A0A2J6RLX4"/>
<accession>A0A2J6RLX4</accession>
<dbReference type="Proteomes" id="UP000235786">
    <property type="component" value="Unassembled WGS sequence"/>
</dbReference>
<dbReference type="SUPFAM" id="SSF51905">
    <property type="entry name" value="FAD/NAD(P)-binding domain"/>
    <property type="match status" value="1"/>
</dbReference>
<evidence type="ECO:0000313" key="7">
    <source>
        <dbReference type="Proteomes" id="UP000235786"/>
    </source>
</evidence>
<evidence type="ECO:0000256" key="4">
    <source>
        <dbReference type="ARBA" id="ARBA00023033"/>
    </source>
</evidence>
<keyword evidence="4" id="KW-0503">Monooxygenase</keyword>
<evidence type="ECO:0000256" key="2">
    <source>
        <dbReference type="ARBA" id="ARBA00022827"/>
    </source>
</evidence>